<comment type="similarity">
    <text evidence="2">Belongs to the eukaryotic RPA43 RNA polymerase subunit family.</text>
</comment>
<evidence type="ECO:0000256" key="5">
    <source>
        <dbReference type="ARBA" id="ARBA00023163"/>
    </source>
</evidence>
<reference evidence="10" key="1">
    <citation type="journal article" date="2020" name="Stud. Mycol.">
        <title>101 Dothideomycetes genomes: a test case for predicting lifestyles and emergence of pathogens.</title>
        <authorList>
            <person name="Haridas S."/>
            <person name="Albert R."/>
            <person name="Binder M."/>
            <person name="Bloem J."/>
            <person name="Labutti K."/>
            <person name="Salamov A."/>
            <person name="Andreopoulos B."/>
            <person name="Baker S."/>
            <person name="Barry K."/>
            <person name="Bills G."/>
            <person name="Bluhm B."/>
            <person name="Cannon C."/>
            <person name="Castanera R."/>
            <person name="Culley D."/>
            <person name="Daum C."/>
            <person name="Ezra D."/>
            <person name="Gonzalez J."/>
            <person name="Henrissat B."/>
            <person name="Kuo A."/>
            <person name="Liang C."/>
            <person name="Lipzen A."/>
            <person name="Lutzoni F."/>
            <person name="Magnuson J."/>
            <person name="Mondo S."/>
            <person name="Nolan M."/>
            <person name="Ohm R."/>
            <person name="Pangilinan J."/>
            <person name="Park H.-J."/>
            <person name="Ramirez L."/>
            <person name="Alfaro M."/>
            <person name="Sun H."/>
            <person name="Tritt A."/>
            <person name="Yoshinaga Y."/>
            <person name="Zwiers L.-H."/>
            <person name="Turgeon B."/>
            <person name="Goodwin S."/>
            <person name="Spatafora J."/>
            <person name="Crous P."/>
            <person name="Grigoriev I."/>
        </authorList>
    </citation>
    <scope>NUCLEOTIDE SEQUENCE</scope>
    <source>
        <strain evidence="10">CBS 175.79</strain>
    </source>
</reference>
<dbReference type="GO" id="GO:0006362">
    <property type="term" value="P:transcription elongation by RNA polymerase I"/>
    <property type="evidence" value="ECO:0007669"/>
    <property type="project" value="UniProtKB-ARBA"/>
</dbReference>
<feature type="non-terminal residue" evidence="10">
    <location>
        <position position="165"/>
    </location>
</feature>
<comment type="subcellular location">
    <subcellularLocation>
        <location evidence="1">Nucleus</location>
        <location evidence="1">Nucleolus</location>
    </subcellularLocation>
</comment>
<dbReference type="GO" id="GO:0006361">
    <property type="term" value="P:transcription initiation at RNA polymerase I promoter"/>
    <property type="evidence" value="ECO:0007669"/>
    <property type="project" value="UniProtKB-ARBA"/>
</dbReference>
<keyword evidence="8" id="KW-1133">Transmembrane helix</keyword>
<evidence type="ECO:0000256" key="1">
    <source>
        <dbReference type="ARBA" id="ARBA00004604"/>
    </source>
</evidence>
<proteinExistence type="inferred from homology"/>
<accession>A0A6A5X606</accession>
<keyword evidence="4" id="KW-0597">Phosphoprotein</keyword>
<evidence type="ECO:0000256" key="8">
    <source>
        <dbReference type="SAM" id="Phobius"/>
    </source>
</evidence>
<evidence type="ECO:0000259" key="9">
    <source>
        <dbReference type="Pfam" id="PF17875"/>
    </source>
</evidence>
<evidence type="ECO:0000256" key="3">
    <source>
        <dbReference type="ARBA" id="ARBA00022478"/>
    </source>
</evidence>
<gene>
    <name evidence="10" type="ORF">BU24DRAFT_323335</name>
</gene>
<feature type="transmembrane region" description="Helical" evidence="8">
    <location>
        <begin position="35"/>
        <end position="53"/>
    </location>
</feature>
<dbReference type="FunFam" id="3.30.1490.120:FF:000004">
    <property type="entry name" value="RNA polymerase I subunit Rpa43"/>
    <property type="match status" value="1"/>
</dbReference>
<name>A0A6A5X606_9PLEO</name>
<evidence type="ECO:0000256" key="2">
    <source>
        <dbReference type="ARBA" id="ARBA00005930"/>
    </source>
</evidence>
<sequence length="165" mass="18125">MAPIQTPSTTNNGQSLFHIECIAQYVALPPLALSLLLPALCALIFSPLLLSYYPPARGIVLSYLNVQLSEEPLKPRSSKSSKHSASTSTSSTAPLLMRMVDECSSPFTWATAGLLIWRPAKNAWIEGRITHQASTHITISYLNAFPVSVLREHMPRGWSYQSAQT</sequence>
<dbReference type="InterPro" id="IPR041178">
    <property type="entry name" value="RPA43_OB"/>
</dbReference>
<keyword evidence="8" id="KW-0812">Transmembrane</keyword>
<keyword evidence="5" id="KW-0804">Transcription</keyword>
<evidence type="ECO:0000256" key="4">
    <source>
        <dbReference type="ARBA" id="ARBA00022553"/>
    </source>
</evidence>
<dbReference type="Pfam" id="PF17875">
    <property type="entry name" value="RPA43_OB"/>
    <property type="match status" value="1"/>
</dbReference>
<organism evidence="10 11">
    <name type="scientific">Aaosphaeria arxii CBS 175.79</name>
    <dbReference type="NCBI Taxonomy" id="1450172"/>
    <lineage>
        <taxon>Eukaryota</taxon>
        <taxon>Fungi</taxon>
        <taxon>Dikarya</taxon>
        <taxon>Ascomycota</taxon>
        <taxon>Pezizomycotina</taxon>
        <taxon>Dothideomycetes</taxon>
        <taxon>Pleosporomycetidae</taxon>
        <taxon>Pleosporales</taxon>
        <taxon>Pleosporales incertae sedis</taxon>
        <taxon>Aaosphaeria</taxon>
    </lineage>
</organism>
<dbReference type="GO" id="GO:0005736">
    <property type="term" value="C:RNA polymerase I complex"/>
    <property type="evidence" value="ECO:0007669"/>
    <property type="project" value="UniProtKB-ARBA"/>
</dbReference>
<dbReference type="EMBL" id="ML978097">
    <property type="protein sequence ID" value="KAF2008277.1"/>
    <property type="molecule type" value="Genomic_DNA"/>
</dbReference>
<dbReference type="AlphaFoldDB" id="A0A6A5X606"/>
<keyword evidence="11" id="KW-1185">Reference proteome</keyword>
<keyword evidence="6" id="KW-0539">Nucleus</keyword>
<feature type="domain" description="RPA43 OB" evidence="9">
    <location>
        <begin position="119"/>
        <end position="162"/>
    </location>
</feature>
<dbReference type="Proteomes" id="UP000799778">
    <property type="component" value="Unassembled WGS sequence"/>
</dbReference>
<dbReference type="OrthoDB" id="10250504at2759"/>
<evidence type="ECO:0000256" key="6">
    <source>
        <dbReference type="ARBA" id="ARBA00023242"/>
    </source>
</evidence>
<keyword evidence="8" id="KW-0472">Membrane</keyword>
<keyword evidence="3" id="KW-0240">DNA-directed RNA polymerase</keyword>
<dbReference type="GeneID" id="54280352"/>
<dbReference type="Gene3D" id="3.30.1490.120">
    <property type="entry name" value="RNA polymerase Rpb7-like, N-terminal domain"/>
    <property type="match status" value="1"/>
</dbReference>
<evidence type="ECO:0000313" key="10">
    <source>
        <dbReference type="EMBL" id="KAF2008277.1"/>
    </source>
</evidence>
<dbReference type="RefSeq" id="XP_033376616.1">
    <property type="nucleotide sequence ID" value="XM_033522955.1"/>
</dbReference>
<protein>
    <recommendedName>
        <fullName evidence="7">DNA-directed RNA polymerase I subunit RPA43</fullName>
    </recommendedName>
</protein>
<dbReference type="InterPro" id="IPR036898">
    <property type="entry name" value="RNA_pol_Rpb7-like_N_sf"/>
</dbReference>
<evidence type="ECO:0000256" key="7">
    <source>
        <dbReference type="ARBA" id="ARBA00073455"/>
    </source>
</evidence>
<evidence type="ECO:0000313" key="11">
    <source>
        <dbReference type="Proteomes" id="UP000799778"/>
    </source>
</evidence>
<dbReference type="Gene3D" id="2.40.50.1060">
    <property type="match status" value="1"/>
</dbReference>